<evidence type="ECO:0000256" key="3">
    <source>
        <dbReference type="ARBA" id="ARBA00022833"/>
    </source>
</evidence>
<dbReference type="GO" id="GO:0008270">
    <property type="term" value="F:zinc ion binding"/>
    <property type="evidence" value="ECO:0007669"/>
    <property type="project" value="UniProtKB-KW"/>
</dbReference>
<evidence type="ECO:0000256" key="1">
    <source>
        <dbReference type="ARBA" id="ARBA00022723"/>
    </source>
</evidence>
<evidence type="ECO:0000313" key="6">
    <source>
        <dbReference type="EMBL" id="KLO08024.1"/>
    </source>
</evidence>
<feature type="domain" description="RING-type" evidence="5">
    <location>
        <begin position="149"/>
        <end position="187"/>
    </location>
</feature>
<accession>A0A0H2R885</accession>
<keyword evidence="2 4" id="KW-0863">Zinc-finger</keyword>
<sequence>MTWNFPTSVPGPLLYVCEGCGEVFDSYVSYLMHLSDGEYDGEMDHRTGLMTPPHIIQVDVEPLILGGYNNNNALFDLIFASANEPVTPDLGDATTYFSSTRPNSPTFQVQCLDCGLNYPSFEEYTAHLGECESDEIRIDRILQRDSSECFVCLRATTDFSAGICGHELCTECLRTIWIDGDPCPICQRNLHYRVGIHRE</sequence>
<evidence type="ECO:0000313" key="7">
    <source>
        <dbReference type="Proteomes" id="UP000053477"/>
    </source>
</evidence>
<dbReference type="InterPro" id="IPR017907">
    <property type="entry name" value="Znf_RING_CS"/>
</dbReference>
<evidence type="ECO:0000256" key="2">
    <source>
        <dbReference type="ARBA" id="ARBA00022771"/>
    </source>
</evidence>
<dbReference type="EMBL" id="KQ086109">
    <property type="protein sequence ID" value="KLO08024.1"/>
    <property type="molecule type" value="Genomic_DNA"/>
</dbReference>
<dbReference type="Pfam" id="PF13920">
    <property type="entry name" value="zf-C3HC4_3"/>
    <property type="match status" value="1"/>
</dbReference>
<dbReference type="Gene3D" id="3.30.40.10">
    <property type="entry name" value="Zinc/RING finger domain, C3HC4 (zinc finger)"/>
    <property type="match status" value="1"/>
</dbReference>
<dbReference type="SUPFAM" id="SSF57850">
    <property type="entry name" value="RING/U-box"/>
    <property type="match status" value="1"/>
</dbReference>
<dbReference type="PROSITE" id="PS50089">
    <property type="entry name" value="ZF_RING_2"/>
    <property type="match status" value="1"/>
</dbReference>
<dbReference type="PROSITE" id="PS00518">
    <property type="entry name" value="ZF_RING_1"/>
    <property type="match status" value="1"/>
</dbReference>
<name>A0A0H2R885_9AGAM</name>
<keyword evidence="7" id="KW-1185">Reference proteome</keyword>
<evidence type="ECO:0000256" key="4">
    <source>
        <dbReference type="PROSITE-ProRule" id="PRU00175"/>
    </source>
</evidence>
<dbReference type="InterPro" id="IPR001841">
    <property type="entry name" value="Znf_RING"/>
</dbReference>
<proteinExistence type="predicted"/>
<dbReference type="AlphaFoldDB" id="A0A0H2R885"/>
<dbReference type="InParanoid" id="A0A0H2R885"/>
<dbReference type="Proteomes" id="UP000053477">
    <property type="component" value="Unassembled WGS sequence"/>
</dbReference>
<evidence type="ECO:0000259" key="5">
    <source>
        <dbReference type="PROSITE" id="PS50089"/>
    </source>
</evidence>
<dbReference type="InterPro" id="IPR013083">
    <property type="entry name" value="Znf_RING/FYVE/PHD"/>
</dbReference>
<keyword evidence="3" id="KW-0862">Zinc</keyword>
<reference evidence="6 7" key="1">
    <citation type="submission" date="2015-04" db="EMBL/GenBank/DDBJ databases">
        <title>Complete genome sequence of Schizopora paradoxa KUC8140, a cosmopolitan wood degrader in East Asia.</title>
        <authorList>
            <consortium name="DOE Joint Genome Institute"/>
            <person name="Min B."/>
            <person name="Park H."/>
            <person name="Jang Y."/>
            <person name="Kim J.-J."/>
            <person name="Kim K.H."/>
            <person name="Pangilinan J."/>
            <person name="Lipzen A."/>
            <person name="Riley R."/>
            <person name="Grigoriev I.V."/>
            <person name="Spatafora J.W."/>
            <person name="Choi I.-G."/>
        </authorList>
    </citation>
    <scope>NUCLEOTIDE SEQUENCE [LARGE SCALE GENOMIC DNA]</scope>
    <source>
        <strain evidence="6 7">KUC8140</strain>
    </source>
</reference>
<keyword evidence="1" id="KW-0479">Metal-binding</keyword>
<organism evidence="6 7">
    <name type="scientific">Schizopora paradoxa</name>
    <dbReference type="NCBI Taxonomy" id="27342"/>
    <lineage>
        <taxon>Eukaryota</taxon>
        <taxon>Fungi</taxon>
        <taxon>Dikarya</taxon>
        <taxon>Basidiomycota</taxon>
        <taxon>Agaricomycotina</taxon>
        <taxon>Agaricomycetes</taxon>
        <taxon>Hymenochaetales</taxon>
        <taxon>Schizoporaceae</taxon>
        <taxon>Schizopora</taxon>
    </lineage>
</organism>
<gene>
    <name evidence="6" type="ORF">SCHPADRAFT_894187</name>
</gene>
<protein>
    <recommendedName>
        <fullName evidence="5">RING-type domain-containing protein</fullName>
    </recommendedName>
</protein>